<gene>
    <name evidence="1" type="ORF">BDP27DRAFT_1425066</name>
</gene>
<dbReference type="OrthoDB" id="3029887at2759"/>
<proteinExistence type="predicted"/>
<comment type="caution">
    <text evidence="1">The sequence shown here is derived from an EMBL/GenBank/DDBJ whole genome shotgun (WGS) entry which is preliminary data.</text>
</comment>
<organism evidence="1 2">
    <name type="scientific">Rhodocollybia butyracea</name>
    <dbReference type="NCBI Taxonomy" id="206335"/>
    <lineage>
        <taxon>Eukaryota</taxon>
        <taxon>Fungi</taxon>
        <taxon>Dikarya</taxon>
        <taxon>Basidiomycota</taxon>
        <taxon>Agaricomycotina</taxon>
        <taxon>Agaricomycetes</taxon>
        <taxon>Agaricomycetidae</taxon>
        <taxon>Agaricales</taxon>
        <taxon>Marasmiineae</taxon>
        <taxon>Omphalotaceae</taxon>
        <taxon>Rhodocollybia</taxon>
    </lineage>
</organism>
<reference evidence="1" key="1">
    <citation type="submission" date="2020-11" db="EMBL/GenBank/DDBJ databases">
        <authorList>
            <consortium name="DOE Joint Genome Institute"/>
            <person name="Ahrendt S."/>
            <person name="Riley R."/>
            <person name="Andreopoulos W."/>
            <person name="Labutti K."/>
            <person name="Pangilinan J."/>
            <person name="Ruiz-Duenas F.J."/>
            <person name="Barrasa J.M."/>
            <person name="Sanchez-Garcia M."/>
            <person name="Camarero S."/>
            <person name="Miyauchi S."/>
            <person name="Serrano A."/>
            <person name="Linde D."/>
            <person name="Babiker R."/>
            <person name="Drula E."/>
            <person name="Ayuso-Fernandez I."/>
            <person name="Pacheco R."/>
            <person name="Padilla G."/>
            <person name="Ferreira P."/>
            <person name="Barriuso J."/>
            <person name="Kellner H."/>
            <person name="Castanera R."/>
            <person name="Alfaro M."/>
            <person name="Ramirez L."/>
            <person name="Pisabarro A.G."/>
            <person name="Kuo A."/>
            <person name="Tritt A."/>
            <person name="Lipzen A."/>
            <person name="He G."/>
            <person name="Yan M."/>
            <person name="Ng V."/>
            <person name="Cullen D."/>
            <person name="Martin F."/>
            <person name="Rosso M.-N."/>
            <person name="Henrissat B."/>
            <person name="Hibbett D."/>
            <person name="Martinez A.T."/>
            <person name="Grigoriev I.V."/>
        </authorList>
    </citation>
    <scope>NUCLEOTIDE SEQUENCE</scope>
    <source>
        <strain evidence="1">AH 40177</strain>
    </source>
</reference>
<keyword evidence="2" id="KW-1185">Reference proteome</keyword>
<accession>A0A9P5PKN1</accession>
<protein>
    <submittedName>
        <fullName evidence="1">Uncharacterized protein</fullName>
    </submittedName>
</protein>
<name>A0A9P5PKN1_9AGAR</name>
<dbReference type="AlphaFoldDB" id="A0A9P5PKN1"/>
<sequence>MFEQNYVPLFEEHFDHDLVIQKLPTTPHAAAKLRFALPLLADGGDTGVRRTDAITHGLSGFGRRNSLLVIYVAAVVLANKTLLNSKGLKLHFTIFEMQEEKEAGSGYSCQTTCDGALNTGIPTMVTIPKVTDTDLPASDIKDLMDLAQTITAELEKNIDEHKTVLKEENLAALELFVKAIDAAGKKISPKEAFTTRGAIGRIQQPKIENALAYIDANMKDMITIDRRFGQVVSELILTNPQKPKLMVHTIRNPTVVVPYEFDFVHMSNGTPWAPPVTPGPMVTAAIPNHDDVRRFLADNNLLDSSGQIKTTAKIGVAGLSLSAYDYVPLVLRYTSIIEPTDTGYKISEANAKHYPGLLTFVSHSGVPAPPRHVDPKHFTIPAGLRLILTTEEVHTLLLQKKFDWLSFWKVFLDANVARFLGKLPKDLQYRKTMDTKQRMVDYARQNRDYMQHKQTEVGLQRSGYWLVYGGQGFYADPTQAEQELVAKAPLTRKERAGFLMRRGSLAEVTSAAYLAVSSNKAFFNEYTVMHNCVTASPPAIQRLVARMFELGVAKFVPGSFEDDVLKLVGKGVVFFAPKLLDRKNNLLLMSLKGKVEEVVLGHTKGRFIRTQKETAPVHVIDMGMGGQGTTVKRFKDGDSIIGMQWPDTSFLDAAADSAANMAPVTVLLSTMTQEGIQKPAEHLLKEYDAGLPSEEEFDKEVEQFRPTWKEVHEKRAFLLLCESVATDALQYLEYSDKVFDSQTRKALVDDWVQNKLHGNAIDIYSQAIKEIPEFDPPSATEYFERFVDFSPSEITKFPIESVRTGGFMKDTFSNLKRLVLPDQSSDSQGAKGAWMIGSGA</sequence>
<evidence type="ECO:0000313" key="2">
    <source>
        <dbReference type="Proteomes" id="UP000772434"/>
    </source>
</evidence>
<evidence type="ECO:0000313" key="1">
    <source>
        <dbReference type="EMBL" id="KAF9065128.1"/>
    </source>
</evidence>
<dbReference type="EMBL" id="JADNRY010000108">
    <property type="protein sequence ID" value="KAF9065128.1"/>
    <property type="molecule type" value="Genomic_DNA"/>
</dbReference>
<dbReference type="Proteomes" id="UP000772434">
    <property type="component" value="Unassembled WGS sequence"/>
</dbReference>